<reference evidence="3" key="1">
    <citation type="submission" date="2016-11" db="EMBL/GenBank/DDBJ databases">
        <authorList>
            <person name="Varghese N."/>
            <person name="Submissions S."/>
        </authorList>
    </citation>
    <scope>NUCLEOTIDE SEQUENCE [LARGE SCALE GENOMIC DNA]</scope>
    <source>
        <strain evidence="3">DSM 16990</strain>
    </source>
</reference>
<keyword evidence="1" id="KW-0732">Signal</keyword>
<dbReference type="EMBL" id="FQUQ01000002">
    <property type="protein sequence ID" value="SHF20958.1"/>
    <property type="molecule type" value="Genomic_DNA"/>
</dbReference>
<dbReference type="Proteomes" id="UP000184287">
    <property type="component" value="Unassembled WGS sequence"/>
</dbReference>
<evidence type="ECO:0000313" key="3">
    <source>
        <dbReference type="Proteomes" id="UP000184287"/>
    </source>
</evidence>
<name>A0A1M4ZSH3_9SPHI</name>
<sequence>MKHLFIALVCTVMGFSAMASEGTPSKTLHLSKNAPEKIAFEKVASEKTAVEKKATEKSTKLRRRTTAYIFHLSCGDVIVHVYNDAVNAPGVMSGIWNHFNNQNCN</sequence>
<evidence type="ECO:0000256" key="1">
    <source>
        <dbReference type="SAM" id="SignalP"/>
    </source>
</evidence>
<feature type="chain" id="PRO_5013222950" evidence="1">
    <location>
        <begin position="20"/>
        <end position="105"/>
    </location>
</feature>
<evidence type="ECO:0000313" key="2">
    <source>
        <dbReference type="EMBL" id="SHF20958.1"/>
    </source>
</evidence>
<accession>A0A1M4ZSH3</accession>
<dbReference type="STRING" id="288992.SAMN04488522_102442"/>
<organism evidence="2 3">
    <name type="scientific">Pedobacter caeni</name>
    <dbReference type="NCBI Taxonomy" id="288992"/>
    <lineage>
        <taxon>Bacteria</taxon>
        <taxon>Pseudomonadati</taxon>
        <taxon>Bacteroidota</taxon>
        <taxon>Sphingobacteriia</taxon>
        <taxon>Sphingobacteriales</taxon>
        <taxon>Sphingobacteriaceae</taxon>
        <taxon>Pedobacter</taxon>
    </lineage>
</organism>
<keyword evidence="3" id="KW-1185">Reference proteome</keyword>
<dbReference type="AlphaFoldDB" id="A0A1M4ZSH3"/>
<feature type="signal peptide" evidence="1">
    <location>
        <begin position="1"/>
        <end position="19"/>
    </location>
</feature>
<gene>
    <name evidence="2" type="ORF">SAMN04488522_102442</name>
</gene>
<protein>
    <submittedName>
        <fullName evidence="2">Uncharacterized protein</fullName>
    </submittedName>
</protein>
<proteinExistence type="predicted"/>